<evidence type="ECO:0000313" key="3">
    <source>
        <dbReference type="Proteomes" id="UP001202328"/>
    </source>
</evidence>
<dbReference type="GO" id="GO:0005829">
    <property type="term" value="C:cytosol"/>
    <property type="evidence" value="ECO:0007669"/>
    <property type="project" value="TreeGrafter"/>
</dbReference>
<reference evidence="2" key="1">
    <citation type="submission" date="2022-04" db="EMBL/GenBank/DDBJ databases">
        <title>A functionally conserved STORR gene fusion in Papaver species that diverged 16.8 million years ago.</title>
        <authorList>
            <person name="Catania T."/>
        </authorList>
    </citation>
    <scope>NUCLEOTIDE SEQUENCE</scope>
    <source>
        <strain evidence="2">S-188037</strain>
    </source>
</reference>
<dbReference type="Proteomes" id="UP001202328">
    <property type="component" value="Unassembled WGS sequence"/>
</dbReference>
<dbReference type="AlphaFoldDB" id="A0AAD4RXB8"/>
<dbReference type="InterPro" id="IPR035979">
    <property type="entry name" value="RBD_domain_sf"/>
</dbReference>
<keyword evidence="3" id="KW-1185">Reference proteome</keyword>
<organism evidence="2 3">
    <name type="scientific">Papaver atlanticum</name>
    <dbReference type="NCBI Taxonomy" id="357466"/>
    <lineage>
        <taxon>Eukaryota</taxon>
        <taxon>Viridiplantae</taxon>
        <taxon>Streptophyta</taxon>
        <taxon>Embryophyta</taxon>
        <taxon>Tracheophyta</taxon>
        <taxon>Spermatophyta</taxon>
        <taxon>Magnoliopsida</taxon>
        <taxon>Ranunculales</taxon>
        <taxon>Papaveraceae</taxon>
        <taxon>Papaveroideae</taxon>
        <taxon>Papaver</taxon>
    </lineage>
</organism>
<evidence type="ECO:0000256" key="1">
    <source>
        <dbReference type="SAM" id="MobiDB-lite"/>
    </source>
</evidence>
<name>A0AAD4RXB8_9MAGN</name>
<accession>A0AAD4RXB8</accession>
<comment type="caution">
    <text evidence="2">The sequence shown here is derived from an EMBL/GenBank/DDBJ whole genome shotgun (WGS) entry which is preliminary data.</text>
</comment>
<feature type="region of interest" description="Disordered" evidence="1">
    <location>
        <begin position="1"/>
        <end position="34"/>
    </location>
</feature>
<protein>
    <recommendedName>
        <fullName evidence="4">RRM domain-containing protein</fullName>
    </recommendedName>
</protein>
<dbReference type="PANTHER" id="PTHR10693:SF75">
    <property type="entry name" value="NUCLEAR TRANSPORT FACTOR 2"/>
    <property type="match status" value="1"/>
</dbReference>
<evidence type="ECO:0000313" key="2">
    <source>
        <dbReference type="EMBL" id="KAI3839720.1"/>
    </source>
</evidence>
<proteinExistence type="predicted"/>
<dbReference type="GO" id="GO:0003729">
    <property type="term" value="F:mRNA binding"/>
    <property type="evidence" value="ECO:0007669"/>
    <property type="project" value="TreeGrafter"/>
</dbReference>
<dbReference type="SUPFAM" id="SSF54928">
    <property type="entry name" value="RNA-binding domain, RBD"/>
    <property type="match status" value="1"/>
</dbReference>
<dbReference type="InterPro" id="IPR012677">
    <property type="entry name" value="Nucleotide-bd_a/b_plait_sf"/>
</dbReference>
<dbReference type="EMBL" id="JAJJMB010017331">
    <property type="protein sequence ID" value="KAI3839720.1"/>
    <property type="molecule type" value="Genomic_DNA"/>
</dbReference>
<gene>
    <name evidence="2" type="ORF">MKW98_010025</name>
</gene>
<dbReference type="Gene3D" id="3.30.70.330">
    <property type="match status" value="1"/>
</dbReference>
<dbReference type="PANTHER" id="PTHR10693">
    <property type="entry name" value="RAS GTPASE-ACTIVATING PROTEIN-BINDING PROTEIN"/>
    <property type="match status" value="1"/>
</dbReference>
<dbReference type="InterPro" id="IPR039539">
    <property type="entry name" value="Ras_GTPase_bind_prot"/>
</dbReference>
<feature type="compositionally biased region" description="Low complexity" evidence="1">
    <location>
        <begin position="22"/>
        <end position="34"/>
    </location>
</feature>
<sequence>MKVKPATVKAPAHVAPTIAHGASAPNSNNTSANSNVVEEVEGHSIYIMSLPSTATDEQVENEFKSFGPINPGHVQVRSNKFATGVLLWLCRI</sequence>
<evidence type="ECO:0008006" key="4">
    <source>
        <dbReference type="Google" id="ProtNLM"/>
    </source>
</evidence>
<dbReference type="GO" id="GO:1990904">
    <property type="term" value="C:ribonucleoprotein complex"/>
    <property type="evidence" value="ECO:0007669"/>
    <property type="project" value="TreeGrafter"/>
</dbReference>